<evidence type="ECO:0000313" key="5">
    <source>
        <dbReference type="Proteomes" id="UP001501207"/>
    </source>
</evidence>
<dbReference type="PROSITE" id="PS50110">
    <property type="entry name" value="RESPONSE_REGULATORY"/>
    <property type="match status" value="1"/>
</dbReference>
<reference evidence="5" key="1">
    <citation type="journal article" date="2019" name="Int. J. Syst. Evol. Microbiol.">
        <title>The Global Catalogue of Microorganisms (GCM) 10K type strain sequencing project: providing services to taxonomists for standard genome sequencing and annotation.</title>
        <authorList>
            <consortium name="The Broad Institute Genomics Platform"/>
            <consortium name="The Broad Institute Genome Sequencing Center for Infectious Disease"/>
            <person name="Wu L."/>
            <person name="Ma J."/>
        </authorList>
    </citation>
    <scope>NUCLEOTIDE SEQUENCE [LARGE SCALE GENOMIC DNA]</scope>
    <source>
        <strain evidence="5">JCM 17664</strain>
    </source>
</reference>
<keyword evidence="1 2" id="KW-0597">Phosphoprotein</keyword>
<dbReference type="Pfam" id="PF00072">
    <property type="entry name" value="Response_reg"/>
    <property type="match status" value="1"/>
</dbReference>
<dbReference type="PANTHER" id="PTHR44591:SF3">
    <property type="entry name" value="RESPONSE REGULATORY DOMAIN-CONTAINING PROTEIN"/>
    <property type="match status" value="1"/>
</dbReference>
<dbReference type="Pfam" id="PF04397">
    <property type="entry name" value="LytTR"/>
    <property type="match status" value="1"/>
</dbReference>
<feature type="modified residue" description="4-aspartylphosphate" evidence="2">
    <location>
        <position position="50"/>
    </location>
</feature>
<dbReference type="GO" id="GO:0003677">
    <property type="term" value="F:DNA binding"/>
    <property type="evidence" value="ECO:0007669"/>
    <property type="project" value="UniProtKB-KW"/>
</dbReference>
<keyword evidence="4" id="KW-0238">DNA-binding</keyword>
<sequence>MLLDDELPGLTYLKMLCEQMPELEVVKAFNDPMKLLKESAALDFDLCILDIEMPGINGLELVRLLKNKPVIFVTAYKEYAAEAYDLEAVDYIRKPVQQERLQKAVEKAAHYLRAVFPEKTFLQVNSDRGKTVLFFDRIAYITVSENDKRDKKVYLRNGQDLLIKNLSLERLLEQLPAERFCRINKRDIIALKTLLYFSHDEAVIQLKQNQDEEVRLPLGDAYRSRFLRLLQK</sequence>
<gene>
    <name evidence="4" type="ORF">GCM10023143_15410</name>
</gene>
<dbReference type="EMBL" id="BAABFN010000002">
    <property type="protein sequence ID" value="GAA4308240.1"/>
    <property type="molecule type" value="Genomic_DNA"/>
</dbReference>
<dbReference type="InterPro" id="IPR007492">
    <property type="entry name" value="LytTR_DNA-bd_dom"/>
</dbReference>
<dbReference type="Gene3D" id="2.40.50.1020">
    <property type="entry name" value="LytTr DNA-binding domain"/>
    <property type="match status" value="1"/>
</dbReference>
<dbReference type="SMART" id="SM00448">
    <property type="entry name" value="REC"/>
    <property type="match status" value="1"/>
</dbReference>
<accession>A0ABP8FPC2</accession>
<evidence type="ECO:0000256" key="2">
    <source>
        <dbReference type="PROSITE-ProRule" id="PRU00169"/>
    </source>
</evidence>
<feature type="domain" description="Response regulatory" evidence="3">
    <location>
        <begin position="1"/>
        <end position="109"/>
    </location>
</feature>
<proteinExistence type="predicted"/>
<dbReference type="InterPro" id="IPR050595">
    <property type="entry name" value="Bact_response_regulator"/>
</dbReference>
<dbReference type="InterPro" id="IPR011006">
    <property type="entry name" value="CheY-like_superfamily"/>
</dbReference>
<name>A0ABP8FPC2_9BACT</name>
<dbReference type="Gene3D" id="3.40.50.2300">
    <property type="match status" value="1"/>
</dbReference>
<protein>
    <submittedName>
        <fullName evidence="4">LytTR family DNA-binding domain-containing protein</fullName>
    </submittedName>
</protein>
<dbReference type="Proteomes" id="UP001501207">
    <property type="component" value="Unassembled WGS sequence"/>
</dbReference>
<dbReference type="SUPFAM" id="SSF52172">
    <property type="entry name" value="CheY-like"/>
    <property type="match status" value="1"/>
</dbReference>
<evidence type="ECO:0000313" key="4">
    <source>
        <dbReference type="EMBL" id="GAA4308240.1"/>
    </source>
</evidence>
<dbReference type="SMART" id="SM00850">
    <property type="entry name" value="LytTR"/>
    <property type="match status" value="1"/>
</dbReference>
<dbReference type="PANTHER" id="PTHR44591">
    <property type="entry name" value="STRESS RESPONSE REGULATOR PROTEIN 1"/>
    <property type="match status" value="1"/>
</dbReference>
<keyword evidence="5" id="KW-1185">Reference proteome</keyword>
<organism evidence="4 5">
    <name type="scientific">Compostibacter hankyongensis</name>
    <dbReference type="NCBI Taxonomy" id="1007089"/>
    <lineage>
        <taxon>Bacteria</taxon>
        <taxon>Pseudomonadati</taxon>
        <taxon>Bacteroidota</taxon>
        <taxon>Chitinophagia</taxon>
        <taxon>Chitinophagales</taxon>
        <taxon>Chitinophagaceae</taxon>
        <taxon>Compostibacter</taxon>
    </lineage>
</organism>
<evidence type="ECO:0000259" key="3">
    <source>
        <dbReference type="PROSITE" id="PS50110"/>
    </source>
</evidence>
<evidence type="ECO:0000256" key="1">
    <source>
        <dbReference type="ARBA" id="ARBA00022553"/>
    </source>
</evidence>
<dbReference type="InterPro" id="IPR001789">
    <property type="entry name" value="Sig_transdc_resp-reg_receiver"/>
</dbReference>
<comment type="caution">
    <text evidence="4">The sequence shown here is derived from an EMBL/GenBank/DDBJ whole genome shotgun (WGS) entry which is preliminary data.</text>
</comment>